<dbReference type="GO" id="GO:0071897">
    <property type="term" value="P:DNA biosynthetic process"/>
    <property type="evidence" value="ECO:0007669"/>
    <property type="project" value="UniProtKB-ARBA"/>
</dbReference>
<sequence>MERLQFEVELAADEDPKNNIIIIKSITKRMERHISYRQVSSSKTPPSIDKVTRILKIKKHYRKEKNASQSAKEYISHSEDKKNGNQEIETKELKSGILHYEINSNEGIDVKKFDIDTTYLEHDQKIKISALLNDYKHIFAKDKYDIGQVKNYEAFIDLQVEKYCSKRPYRCSLDDKKEIEKQIEQLLKNELIEESYSPFAAPVTLAFKRDEGKSQDCV</sequence>
<evidence type="ECO:0000313" key="3">
    <source>
        <dbReference type="Proteomes" id="UP000299102"/>
    </source>
</evidence>
<name>A0A4C1YPL1_EUMVA</name>
<accession>A0A4C1YPL1</accession>
<dbReference type="AlphaFoldDB" id="A0A4C1YPL1"/>
<comment type="caution">
    <text evidence="2">The sequence shown here is derived from an EMBL/GenBank/DDBJ whole genome shotgun (WGS) entry which is preliminary data.</text>
</comment>
<organism evidence="2 3">
    <name type="scientific">Eumeta variegata</name>
    <name type="common">Bagworm moth</name>
    <name type="synonym">Eumeta japonica</name>
    <dbReference type="NCBI Taxonomy" id="151549"/>
    <lineage>
        <taxon>Eukaryota</taxon>
        <taxon>Metazoa</taxon>
        <taxon>Ecdysozoa</taxon>
        <taxon>Arthropoda</taxon>
        <taxon>Hexapoda</taxon>
        <taxon>Insecta</taxon>
        <taxon>Pterygota</taxon>
        <taxon>Neoptera</taxon>
        <taxon>Endopterygota</taxon>
        <taxon>Lepidoptera</taxon>
        <taxon>Glossata</taxon>
        <taxon>Ditrysia</taxon>
        <taxon>Tineoidea</taxon>
        <taxon>Psychidae</taxon>
        <taxon>Oiketicinae</taxon>
        <taxon>Eumeta</taxon>
    </lineage>
</organism>
<dbReference type="Gene3D" id="3.10.10.10">
    <property type="entry name" value="HIV Type 1 Reverse Transcriptase, subunit A, domain 1"/>
    <property type="match status" value="1"/>
</dbReference>
<evidence type="ECO:0000313" key="2">
    <source>
        <dbReference type="EMBL" id="GBP78401.1"/>
    </source>
</evidence>
<dbReference type="InterPro" id="IPR043502">
    <property type="entry name" value="DNA/RNA_pol_sf"/>
</dbReference>
<keyword evidence="3" id="KW-1185">Reference proteome</keyword>
<proteinExistence type="predicted"/>
<reference evidence="2 3" key="1">
    <citation type="journal article" date="2019" name="Commun. Biol.">
        <title>The bagworm genome reveals a unique fibroin gene that provides high tensile strength.</title>
        <authorList>
            <person name="Kono N."/>
            <person name="Nakamura H."/>
            <person name="Ohtoshi R."/>
            <person name="Tomita M."/>
            <person name="Numata K."/>
            <person name="Arakawa K."/>
        </authorList>
    </citation>
    <scope>NUCLEOTIDE SEQUENCE [LARGE SCALE GENOMIC DNA]</scope>
</reference>
<protein>
    <recommendedName>
        <fullName evidence="4">Retrovirus-related Pol polyprotein from transposon 297</fullName>
    </recommendedName>
</protein>
<dbReference type="Proteomes" id="UP000299102">
    <property type="component" value="Unassembled WGS sequence"/>
</dbReference>
<dbReference type="OrthoDB" id="8022549at2759"/>
<gene>
    <name evidence="2" type="ORF">EVAR_58191_1</name>
</gene>
<feature type="region of interest" description="Disordered" evidence="1">
    <location>
        <begin position="62"/>
        <end position="87"/>
    </location>
</feature>
<evidence type="ECO:0008006" key="4">
    <source>
        <dbReference type="Google" id="ProtNLM"/>
    </source>
</evidence>
<evidence type="ECO:0000256" key="1">
    <source>
        <dbReference type="SAM" id="MobiDB-lite"/>
    </source>
</evidence>
<feature type="compositionally biased region" description="Basic and acidic residues" evidence="1">
    <location>
        <begin position="74"/>
        <end position="87"/>
    </location>
</feature>
<dbReference type="SUPFAM" id="SSF56672">
    <property type="entry name" value="DNA/RNA polymerases"/>
    <property type="match status" value="1"/>
</dbReference>
<dbReference type="EMBL" id="BGZK01001368">
    <property type="protein sequence ID" value="GBP78401.1"/>
    <property type="molecule type" value="Genomic_DNA"/>
</dbReference>